<feature type="compositionally biased region" description="Basic and acidic residues" evidence="1">
    <location>
        <begin position="1193"/>
        <end position="1215"/>
    </location>
</feature>
<evidence type="ECO:0000256" key="1">
    <source>
        <dbReference type="SAM" id="MobiDB-lite"/>
    </source>
</evidence>
<dbReference type="AlphaFoldDB" id="A0A9P4LAI5"/>
<feature type="compositionally biased region" description="Low complexity" evidence="1">
    <location>
        <begin position="1059"/>
        <end position="1070"/>
    </location>
</feature>
<proteinExistence type="predicted"/>
<dbReference type="GO" id="GO:0051726">
    <property type="term" value="P:regulation of cell cycle"/>
    <property type="evidence" value="ECO:0007669"/>
    <property type="project" value="InterPro"/>
</dbReference>
<dbReference type="PANTHER" id="PTHR46528:SF1">
    <property type="entry name" value="PROTEIN SON"/>
    <property type="match status" value="1"/>
</dbReference>
<feature type="compositionally biased region" description="Basic and acidic residues" evidence="1">
    <location>
        <begin position="794"/>
        <end position="832"/>
    </location>
</feature>
<feature type="region of interest" description="Disordered" evidence="1">
    <location>
        <begin position="398"/>
        <end position="553"/>
    </location>
</feature>
<feature type="compositionally biased region" description="Basic and acidic residues" evidence="1">
    <location>
        <begin position="721"/>
        <end position="734"/>
    </location>
</feature>
<feature type="compositionally biased region" description="Polar residues" evidence="1">
    <location>
        <begin position="681"/>
        <end position="691"/>
    </location>
</feature>
<dbReference type="GeneID" id="63853161"/>
<dbReference type="OrthoDB" id="106784at2759"/>
<dbReference type="Gene3D" id="3.30.40.10">
    <property type="entry name" value="Zinc/RING finger domain, C3HC4 (zinc finger)"/>
    <property type="match status" value="1"/>
</dbReference>
<feature type="compositionally biased region" description="Basic residues" evidence="1">
    <location>
        <begin position="833"/>
        <end position="856"/>
    </location>
</feature>
<keyword evidence="3" id="KW-1185">Reference proteome</keyword>
<evidence type="ECO:0000313" key="3">
    <source>
        <dbReference type="Proteomes" id="UP000800039"/>
    </source>
</evidence>
<dbReference type="InterPro" id="IPR013083">
    <property type="entry name" value="Znf_RING/FYVE/PHD"/>
</dbReference>
<feature type="compositionally biased region" description="Basic and acidic residues" evidence="1">
    <location>
        <begin position="955"/>
        <end position="980"/>
    </location>
</feature>
<feature type="region of interest" description="Disordered" evidence="1">
    <location>
        <begin position="658"/>
        <end position="1215"/>
    </location>
</feature>
<accession>A0A9P4LAI5</accession>
<feature type="compositionally biased region" description="Polar residues" evidence="1">
    <location>
        <begin position="532"/>
        <end position="553"/>
    </location>
</feature>
<organism evidence="2 3">
    <name type="scientific">Cucurbitaria berberidis CBS 394.84</name>
    <dbReference type="NCBI Taxonomy" id="1168544"/>
    <lineage>
        <taxon>Eukaryota</taxon>
        <taxon>Fungi</taxon>
        <taxon>Dikarya</taxon>
        <taxon>Ascomycota</taxon>
        <taxon>Pezizomycotina</taxon>
        <taxon>Dothideomycetes</taxon>
        <taxon>Pleosporomycetidae</taxon>
        <taxon>Pleosporales</taxon>
        <taxon>Pleosporineae</taxon>
        <taxon>Cucurbitariaceae</taxon>
        <taxon>Cucurbitaria</taxon>
    </lineage>
</organism>
<feature type="compositionally biased region" description="Basic and acidic residues" evidence="1">
    <location>
        <begin position="744"/>
        <end position="772"/>
    </location>
</feature>
<dbReference type="EMBL" id="ML976615">
    <property type="protein sequence ID" value="KAF1847538.1"/>
    <property type="molecule type" value="Genomic_DNA"/>
</dbReference>
<evidence type="ECO:0000313" key="2">
    <source>
        <dbReference type="EMBL" id="KAF1847538.1"/>
    </source>
</evidence>
<feature type="compositionally biased region" description="Low complexity" evidence="1">
    <location>
        <begin position="401"/>
        <end position="414"/>
    </location>
</feature>
<evidence type="ECO:0008006" key="4">
    <source>
        <dbReference type="Google" id="ProtNLM"/>
    </source>
</evidence>
<dbReference type="SUPFAM" id="SSF57850">
    <property type="entry name" value="RING/U-box"/>
    <property type="match status" value="1"/>
</dbReference>
<feature type="compositionally biased region" description="Basic and acidic residues" evidence="1">
    <location>
        <begin position="887"/>
        <end position="925"/>
    </location>
</feature>
<dbReference type="RefSeq" id="XP_040790101.1">
    <property type="nucleotide sequence ID" value="XM_040935910.1"/>
</dbReference>
<comment type="caution">
    <text evidence="2">The sequence shown here is derived from an EMBL/GenBank/DDBJ whole genome shotgun (WGS) entry which is preliminary data.</text>
</comment>
<feature type="compositionally biased region" description="Basic and acidic residues" evidence="1">
    <location>
        <begin position="1136"/>
        <end position="1150"/>
    </location>
</feature>
<feature type="region of interest" description="Disordered" evidence="1">
    <location>
        <begin position="239"/>
        <end position="283"/>
    </location>
</feature>
<feature type="region of interest" description="Disordered" evidence="1">
    <location>
        <begin position="104"/>
        <end position="135"/>
    </location>
</feature>
<dbReference type="InterPro" id="IPR032922">
    <property type="entry name" value="SON"/>
</dbReference>
<feature type="compositionally biased region" description="Basic and acidic residues" evidence="1">
    <location>
        <begin position="1079"/>
        <end position="1104"/>
    </location>
</feature>
<protein>
    <recommendedName>
        <fullName evidence="4">RING-type domain-containing protein</fullName>
    </recommendedName>
</protein>
<feature type="compositionally biased region" description="Basic and acidic residues" evidence="1">
    <location>
        <begin position="1041"/>
        <end position="1053"/>
    </location>
</feature>
<gene>
    <name evidence="2" type="ORF">K460DRAFT_392874</name>
</gene>
<dbReference type="PANTHER" id="PTHR46528">
    <property type="entry name" value="PROTEIN SON"/>
    <property type="match status" value="1"/>
</dbReference>
<name>A0A9P4LAI5_9PLEO</name>
<dbReference type="GO" id="GO:0043484">
    <property type="term" value="P:regulation of RNA splicing"/>
    <property type="evidence" value="ECO:0007669"/>
    <property type="project" value="InterPro"/>
</dbReference>
<dbReference type="Proteomes" id="UP000800039">
    <property type="component" value="Unassembled WGS sequence"/>
</dbReference>
<sequence>MSNPAADPKSAPLADDLRGFAISLPATVFPKNFFCALCSQLAVDAWKLLCCNKVICSSCQANLQFPTTCPSCDHSPLEADSCAPNKALRNTMRVWLEKRKKKEEAKAAAQVTTPPVEGTPAAPEVQPAGPVADKPVESVDEVSTTEPVPVEHSSIAVDSAAVVTERAVSASAPPNDVGLQFPAFSSHIGKLESCKQEAGDGRARLRRMNTINVARASDFGAHLISCYTVANPVQDIISPQVDSERRGSNASQSVAKSIEPSATGGSIDEHTANGANGGMMGSNPMANGVQGQMGFGFPNQAGFNNGMGWNGMNQMNGMPNMMANGNWNDFNNMNGMSTGMYGNFGGNMGMSMNDMSAMNMMNYSGGYGNGWNGMGGGYGNFNGHNQMGGYNQSGAYPEMMNQFPKNNFPNQNQNRFHANQGGAYPQRNNRNGSQGGFGPGVQNANSPPGSRSGPAHNVRQLHHHIPPRPSPSVGNISSLATDKCLSKQRDGQSPDGTANTAPEVKAEGEQTKTSAESTEEGKYLIDGASDSVDPQATQEASASGTGENSNEATTQAGVDLNETTQDGGLKKIQTVDSVDTDLEGYDQSMMGNGMQSNMPYPQGMINHFANQPMNASFDPSMSMNMNMGFDRNNNFGPRGGFNNGAYGVARVLTGQPTEPIGVGVAGAPTGPRAMREGRPNTGFSSRVNSGRYNPPPKSVTPAQDAAPPPGSPQRRVRSRSPQRDESLRVKERSPTRSRSRSKSRGGEDDRDERRERSQSPDRESRREGRDRSPTPQADDDYERRKERRHHRSSRHGDRDEDFDDRHRDDRASRGDRTRTASVESKYRSGRREKEKHRSSRSHRDRSKEHRRRHRSRSPAEDKYEDEEAQTNGEKDSDGSSRRKHRSGDKDKHRERSRDRDRERDRKDRKERDREYEYERSRDKDRDRKRRRDREADDDEREHDDDKYRSSRRSRKDRDRERDRDRDHDDRERKEKKSQLDKEDDIVGQMMKKRPVSPPLNAPTGPSANGFSIKGRSKNVVMPPPSQPPTGPRALQPPKGPAADRNKERSDSLSHRRKSSVSSIPSGPSTPAALSVQDHYAAERERNARERDSRDKVDKSNRDVLTKSVHSRAHSSSRPSLASKRSRDDIEDTEGNEVPRSEIPRGPKADVKAPTGPASHRDKRRKSGAIGDDNIANLFTAGLRKNAKARRGGVRTEGEVDREMERVERERERERR</sequence>
<reference evidence="2" key="1">
    <citation type="submission" date="2020-01" db="EMBL/GenBank/DDBJ databases">
        <authorList>
            <consortium name="DOE Joint Genome Institute"/>
            <person name="Haridas S."/>
            <person name="Albert R."/>
            <person name="Binder M."/>
            <person name="Bloem J."/>
            <person name="Labutti K."/>
            <person name="Salamov A."/>
            <person name="Andreopoulos B."/>
            <person name="Baker S.E."/>
            <person name="Barry K."/>
            <person name="Bills G."/>
            <person name="Bluhm B.H."/>
            <person name="Cannon C."/>
            <person name="Castanera R."/>
            <person name="Culley D.E."/>
            <person name="Daum C."/>
            <person name="Ezra D."/>
            <person name="Gonzalez J.B."/>
            <person name="Henrissat B."/>
            <person name="Kuo A."/>
            <person name="Liang C."/>
            <person name="Lipzen A."/>
            <person name="Lutzoni F."/>
            <person name="Magnuson J."/>
            <person name="Mondo S."/>
            <person name="Nolan M."/>
            <person name="Ohm R."/>
            <person name="Pangilinan J."/>
            <person name="Park H.-J."/>
            <person name="Ramirez L."/>
            <person name="Alfaro M."/>
            <person name="Sun H."/>
            <person name="Tritt A."/>
            <person name="Yoshinaga Y."/>
            <person name="Zwiers L.-H."/>
            <person name="Turgeon B.G."/>
            <person name="Goodwin S.B."/>
            <person name="Spatafora J.W."/>
            <person name="Crous P.W."/>
            <person name="Grigoriev I.V."/>
        </authorList>
    </citation>
    <scope>NUCLEOTIDE SEQUENCE</scope>
    <source>
        <strain evidence="2">CBS 394.84</strain>
    </source>
</reference>
<feature type="compositionally biased region" description="Pro residues" evidence="1">
    <location>
        <begin position="1021"/>
        <end position="1030"/>
    </location>
</feature>
<dbReference type="GO" id="GO:0003723">
    <property type="term" value="F:RNA binding"/>
    <property type="evidence" value="ECO:0007669"/>
    <property type="project" value="InterPro"/>
</dbReference>